<feature type="region of interest" description="Disordered" evidence="1">
    <location>
        <begin position="585"/>
        <end position="654"/>
    </location>
</feature>
<feature type="domain" description="DUF1995" evidence="2">
    <location>
        <begin position="167"/>
        <end position="428"/>
    </location>
</feature>
<proteinExistence type="predicted"/>
<sequence>MRRRHRSGTALAMDASDGEARSDDDDSERKAGSDAESIAAQNARLRALEVRLRALEASNIEALELIERLNSRLEAVEEEMSEEDDEDEEDDDEDEDEWDDSRADMLERIKRAADLILPHVKATHRFRERSRSMDEEDDTDGPERLHPNRVAAEGVGVNGTSATIMLPEDIGDAGDDAGASVLEALLHGASRMRVDLREPLIGPNSNGVSMEVLSQFVELAVLPTAAAVENIDQHKSQRVKLVFNSFSQLSVAKKSMGLDREQAVAMDTLRSGKVEPSDRVIVLVAPEADGDTQSEVHRWTQQAENRTIIVFNPAMATQADTFKDYVSVYDMELLRVYYVGKDDIGDYIASRRSRGYVEESTQWRIIKDNGVVIVEEEDLSGSHSDDEAITAMLLREYPGKFNLWVQYDDLYVTHYKLVASFDERPAVSKVLSLIRTAVEDIIAGSPDDTGETERSIIDGHRQEDTDQDDQPAVQITIQASQPDTSGNNQVLIDDQLGQSLSQLIRAALRGETIAGDDKYSKRQLNRLTGQPSSTTSKPSPPFASESEVQQYLDETAPPGFACLCVGSDDEGFFIVEMDDALVSGASDVSEQPKSESRADSKQGKQALMRRHVVGFEDEADGLGAEDKGQGRDQARHHQQRPPGQQQSGSDDPDN</sequence>
<feature type="compositionally biased region" description="Low complexity" evidence="1">
    <location>
        <begin position="640"/>
        <end position="654"/>
    </location>
</feature>
<evidence type="ECO:0000313" key="4">
    <source>
        <dbReference type="Proteomes" id="UP000041254"/>
    </source>
</evidence>
<feature type="region of interest" description="Disordered" evidence="1">
    <location>
        <begin position="126"/>
        <end position="146"/>
    </location>
</feature>
<evidence type="ECO:0000313" key="3">
    <source>
        <dbReference type="EMBL" id="CEL93123.1"/>
    </source>
</evidence>
<feature type="region of interest" description="Disordered" evidence="1">
    <location>
        <begin position="76"/>
        <end position="99"/>
    </location>
</feature>
<feature type="compositionally biased region" description="Basic and acidic residues" evidence="1">
    <location>
        <begin position="590"/>
        <end position="602"/>
    </location>
</feature>
<keyword evidence="4" id="KW-1185">Reference proteome</keyword>
<dbReference type="PANTHER" id="PTHR35509">
    <property type="entry name" value="DOMAIN PROTEIN, PUTATIVE (DUF1995)-RELATED"/>
    <property type="match status" value="1"/>
</dbReference>
<gene>
    <name evidence="3" type="ORF">Vbra_6958</name>
</gene>
<dbReference type="EMBL" id="CDMY01000138">
    <property type="protein sequence ID" value="CEL93123.1"/>
    <property type="molecule type" value="Genomic_DNA"/>
</dbReference>
<dbReference type="VEuPathDB" id="CryptoDB:Vbra_6958"/>
<dbReference type="Proteomes" id="UP000041254">
    <property type="component" value="Unassembled WGS sequence"/>
</dbReference>
<dbReference type="InParanoid" id="A0A0G4EC95"/>
<evidence type="ECO:0000256" key="1">
    <source>
        <dbReference type="SAM" id="MobiDB-lite"/>
    </source>
</evidence>
<reference evidence="3 4" key="1">
    <citation type="submission" date="2014-11" db="EMBL/GenBank/DDBJ databases">
        <authorList>
            <person name="Zhu J."/>
            <person name="Qi W."/>
            <person name="Song R."/>
        </authorList>
    </citation>
    <scope>NUCLEOTIDE SEQUENCE [LARGE SCALE GENOMIC DNA]</scope>
</reference>
<dbReference type="AlphaFoldDB" id="A0A0G4EC95"/>
<evidence type="ECO:0000259" key="2">
    <source>
        <dbReference type="Pfam" id="PF09353"/>
    </source>
</evidence>
<accession>A0A0G4EC95</accession>
<dbReference type="Pfam" id="PF09353">
    <property type="entry name" value="DUF1995"/>
    <property type="match status" value="1"/>
</dbReference>
<dbReference type="InterPro" id="IPR018962">
    <property type="entry name" value="DUF1995"/>
</dbReference>
<feature type="region of interest" description="Disordered" evidence="1">
    <location>
        <begin position="519"/>
        <end position="548"/>
    </location>
</feature>
<organism evidence="3 4">
    <name type="scientific">Vitrella brassicaformis (strain CCMP3155)</name>
    <dbReference type="NCBI Taxonomy" id="1169540"/>
    <lineage>
        <taxon>Eukaryota</taxon>
        <taxon>Sar</taxon>
        <taxon>Alveolata</taxon>
        <taxon>Colpodellida</taxon>
        <taxon>Vitrellaceae</taxon>
        <taxon>Vitrella</taxon>
    </lineage>
</organism>
<name>A0A0G4EC95_VITBC</name>
<dbReference type="InterPro" id="IPR053021">
    <property type="entry name" value="Chloroplast_ADK"/>
</dbReference>
<feature type="region of interest" description="Disordered" evidence="1">
    <location>
        <begin position="1"/>
        <end position="39"/>
    </location>
</feature>
<dbReference type="PANTHER" id="PTHR35509:SF1">
    <property type="entry name" value="DOMAIN PROTEIN, PUTATIVE (DUF1995)-RELATED"/>
    <property type="match status" value="1"/>
</dbReference>
<protein>
    <recommendedName>
        <fullName evidence="2">DUF1995 domain-containing protein</fullName>
    </recommendedName>
</protein>
<feature type="compositionally biased region" description="Basic and acidic residues" evidence="1">
    <location>
        <begin position="624"/>
        <end position="635"/>
    </location>
</feature>